<dbReference type="PANTHER" id="PTHR43150:SF2">
    <property type="entry name" value="HYPERKINETIC, ISOFORM M"/>
    <property type="match status" value="1"/>
</dbReference>
<dbReference type="Pfam" id="PF00248">
    <property type="entry name" value="Aldo_ket_red"/>
    <property type="match status" value="1"/>
</dbReference>
<dbReference type="RefSeq" id="WP_175324788.1">
    <property type="nucleotide sequence ID" value="NZ_JABMCG010000004.1"/>
</dbReference>
<dbReference type="SUPFAM" id="SSF51430">
    <property type="entry name" value="NAD(P)-linked oxidoreductase"/>
    <property type="match status" value="1"/>
</dbReference>
<comment type="caution">
    <text evidence="5">The sequence shown here is derived from an EMBL/GenBank/DDBJ whole genome shotgun (WGS) entry which is preliminary data.</text>
</comment>
<keyword evidence="2" id="KW-0521">NADP</keyword>
<evidence type="ECO:0000256" key="3">
    <source>
        <dbReference type="ARBA" id="ARBA00023002"/>
    </source>
</evidence>
<evidence type="ECO:0000256" key="1">
    <source>
        <dbReference type="ARBA" id="ARBA00006515"/>
    </source>
</evidence>
<evidence type="ECO:0000313" key="5">
    <source>
        <dbReference type="EMBL" id="NUU26505.1"/>
    </source>
</evidence>
<name>A0A850DPP3_9MICO</name>
<dbReference type="PANTHER" id="PTHR43150">
    <property type="entry name" value="HYPERKINETIC, ISOFORM M"/>
    <property type="match status" value="1"/>
</dbReference>
<dbReference type="GO" id="GO:0016491">
    <property type="term" value="F:oxidoreductase activity"/>
    <property type="evidence" value="ECO:0007669"/>
    <property type="project" value="UniProtKB-KW"/>
</dbReference>
<feature type="non-terminal residue" evidence="5">
    <location>
        <position position="89"/>
    </location>
</feature>
<sequence length="89" mass="9571">MRDEVLEAVQRLQPVADQAGLTLAQLAIAWTLQNENVASAIVGASRPSWCPSATRTLTGFAALRRRFGAGGRYGRGARRSTMSKSLVII</sequence>
<evidence type="ECO:0000313" key="6">
    <source>
        <dbReference type="Proteomes" id="UP000539146"/>
    </source>
</evidence>
<protein>
    <recommendedName>
        <fullName evidence="4">NADP-dependent oxidoreductase domain-containing protein</fullName>
    </recommendedName>
</protein>
<dbReference type="AlphaFoldDB" id="A0A850DPP3"/>
<reference evidence="5 6" key="1">
    <citation type="submission" date="2020-05" db="EMBL/GenBank/DDBJ databases">
        <title>Genome Sequencing of Type Strains.</title>
        <authorList>
            <person name="Lemaire J.F."/>
            <person name="Inderbitzin P."/>
            <person name="Gregorio O.A."/>
            <person name="Collins S.B."/>
            <person name="Wespe N."/>
            <person name="Knight-Connoni V."/>
        </authorList>
    </citation>
    <scope>NUCLEOTIDE SEQUENCE [LARGE SCALE GENOMIC DNA]</scope>
    <source>
        <strain evidence="5 6">DSM 20512</strain>
    </source>
</reference>
<keyword evidence="3" id="KW-0560">Oxidoreductase</keyword>
<gene>
    <name evidence="5" type="ORF">HP467_00015</name>
</gene>
<dbReference type="InterPro" id="IPR023210">
    <property type="entry name" value="NADP_OxRdtase_dom"/>
</dbReference>
<accession>A0A850DPP3</accession>
<feature type="domain" description="NADP-dependent oxidoreductase" evidence="4">
    <location>
        <begin position="5"/>
        <end position="47"/>
    </location>
</feature>
<evidence type="ECO:0000256" key="2">
    <source>
        <dbReference type="ARBA" id="ARBA00022857"/>
    </source>
</evidence>
<dbReference type="EMBL" id="JABMCG010000004">
    <property type="protein sequence ID" value="NUU26505.1"/>
    <property type="molecule type" value="Genomic_DNA"/>
</dbReference>
<evidence type="ECO:0000259" key="4">
    <source>
        <dbReference type="Pfam" id="PF00248"/>
    </source>
</evidence>
<dbReference type="InterPro" id="IPR005399">
    <property type="entry name" value="K_chnl_volt-dep_bsu_KCNAB-rel"/>
</dbReference>
<dbReference type="Gene3D" id="3.20.20.100">
    <property type="entry name" value="NADP-dependent oxidoreductase domain"/>
    <property type="match status" value="1"/>
</dbReference>
<dbReference type="Proteomes" id="UP000539146">
    <property type="component" value="Unassembled WGS sequence"/>
</dbReference>
<comment type="similarity">
    <text evidence="1">Belongs to the shaker potassium channel beta subunit family.</text>
</comment>
<organism evidence="5 6">
    <name type="scientific">Curtobacterium citreum</name>
    <dbReference type="NCBI Taxonomy" id="2036"/>
    <lineage>
        <taxon>Bacteria</taxon>
        <taxon>Bacillati</taxon>
        <taxon>Actinomycetota</taxon>
        <taxon>Actinomycetes</taxon>
        <taxon>Micrococcales</taxon>
        <taxon>Microbacteriaceae</taxon>
        <taxon>Curtobacterium</taxon>
    </lineage>
</organism>
<dbReference type="InterPro" id="IPR036812">
    <property type="entry name" value="NAD(P)_OxRdtase_dom_sf"/>
</dbReference>
<feature type="non-terminal residue" evidence="5">
    <location>
        <position position="1"/>
    </location>
</feature>
<proteinExistence type="inferred from homology"/>